<dbReference type="RefSeq" id="WP_108632225.1">
    <property type="nucleotide sequence ID" value="NZ_QCXX01000001.1"/>
</dbReference>
<sequence length="82" mass="9305">MPKSGPPAALSRIIHYFKEHGDKFATVGGLEKFNLPISTTFFWRQLMYFVLFKSVRKAIKGELNTWGTLKRTGGVKEVTISE</sequence>
<keyword evidence="2" id="KW-1185">Reference proteome</keyword>
<proteinExistence type="predicted"/>
<protein>
    <submittedName>
        <fullName evidence="1">Uncharacterized protein</fullName>
    </submittedName>
</protein>
<comment type="caution">
    <text evidence="1">The sequence shown here is derived from an EMBL/GenBank/DDBJ whole genome shotgun (WGS) entry which is preliminary data.</text>
</comment>
<dbReference type="Proteomes" id="UP000250831">
    <property type="component" value="Unassembled WGS sequence"/>
</dbReference>
<dbReference type="OrthoDB" id="9766299at2"/>
<evidence type="ECO:0000313" key="2">
    <source>
        <dbReference type="Proteomes" id="UP000250831"/>
    </source>
</evidence>
<gene>
    <name evidence="1" type="ORF">DCO56_02810</name>
</gene>
<reference evidence="1 2" key="1">
    <citation type="submission" date="2018-04" db="EMBL/GenBank/DDBJ databases">
        <title>Sphingobacterium sp. M46 Genome.</title>
        <authorList>
            <person name="Cheng J."/>
            <person name="Li Y."/>
        </authorList>
    </citation>
    <scope>NUCLEOTIDE SEQUENCE [LARGE SCALE GENOMIC DNA]</scope>
    <source>
        <strain evidence="1 2">M46</strain>
    </source>
</reference>
<name>A0A363NYN7_9SPHI</name>
<dbReference type="EMBL" id="QCXX01000001">
    <property type="protein sequence ID" value="PUV25922.1"/>
    <property type="molecule type" value="Genomic_DNA"/>
</dbReference>
<dbReference type="AlphaFoldDB" id="A0A363NYN7"/>
<organism evidence="1 2">
    <name type="scientific">Sphingobacterium athyrii</name>
    <dbReference type="NCBI Taxonomy" id="2152717"/>
    <lineage>
        <taxon>Bacteria</taxon>
        <taxon>Pseudomonadati</taxon>
        <taxon>Bacteroidota</taxon>
        <taxon>Sphingobacteriia</taxon>
        <taxon>Sphingobacteriales</taxon>
        <taxon>Sphingobacteriaceae</taxon>
        <taxon>Sphingobacterium</taxon>
    </lineage>
</organism>
<evidence type="ECO:0000313" key="1">
    <source>
        <dbReference type="EMBL" id="PUV25922.1"/>
    </source>
</evidence>
<accession>A0A363NYN7</accession>